<dbReference type="EMBL" id="AGFM01000029">
    <property type="protein sequence ID" value="EHJ60886.1"/>
    <property type="molecule type" value="Genomic_DNA"/>
</dbReference>
<evidence type="ECO:0000313" key="3">
    <source>
        <dbReference type="Proteomes" id="UP000004030"/>
    </source>
</evidence>
<feature type="compositionally biased region" description="Basic residues" evidence="1">
    <location>
        <begin position="1"/>
        <end position="10"/>
    </location>
</feature>
<name>G6ECH5_9SPHN</name>
<keyword evidence="3" id="KW-1185">Reference proteome</keyword>
<dbReference type="AlphaFoldDB" id="G6ECH5"/>
<gene>
    <name evidence="2" type="ORF">NSU_2046</name>
</gene>
<feature type="region of interest" description="Disordered" evidence="1">
    <location>
        <begin position="1"/>
        <end position="27"/>
    </location>
</feature>
<dbReference type="PATRIC" id="fig|1088721.3.peg.2025"/>
<organism evidence="2 3">
    <name type="scientific">Novosphingobium pentaromativorans US6-1</name>
    <dbReference type="NCBI Taxonomy" id="1088721"/>
    <lineage>
        <taxon>Bacteria</taxon>
        <taxon>Pseudomonadati</taxon>
        <taxon>Pseudomonadota</taxon>
        <taxon>Alphaproteobacteria</taxon>
        <taxon>Sphingomonadales</taxon>
        <taxon>Sphingomonadaceae</taxon>
        <taxon>Novosphingobium</taxon>
    </lineage>
</organism>
<evidence type="ECO:0000256" key="1">
    <source>
        <dbReference type="SAM" id="MobiDB-lite"/>
    </source>
</evidence>
<sequence length="50" mass="5736">MHQPSARHRRDSGANAMVMPDGEGDHAVQISRDRLHRCESTDPNNLRYLH</sequence>
<proteinExistence type="predicted"/>
<dbReference type="Proteomes" id="UP000004030">
    <property type="component" value="Unassembled WGS sequence"/>
</dbReference>
<comment type="caution">
    <text evidence="2">The sequence shown here is derived from an EMBL/GenBank/DDBJ whole genome shotgun (WGS) entry which is preliminary data.</text>
</comment>
<protein>
    <submittedName>
        <fullName evidence="2">Uncharacterized protein</fullName>
    </submittedName>
</protein>
<accession>G6ECH5</accession>
<reference evidence="2 3" key="1">
    <citation type="journal article" date="2012" name="J. Bacteriol.">
        <title>Genome sequence of benzo(a)pyrene-degrading bacterium Novosphingobium pentaromativorans US6-1.</title>
        <authorList>
            <person name="Luo Y.R."/>
            <person name="Kang S.G."/>
            <person name="Kim S.J."/>
            <person name="Kim M.R."/>
            <person name="Li N."/>
            <person name="Lee J.H."/>
            <person name="Kwon K.K."/>
        </authorList>
    </citation>
    <scope>NUCLEOTIDE SEQUENCE [LARGE SCALE GENOMIC DNA]</scope>
    <source>
        <strain evidence="2 3">US6-1</strain>
    </source>
</reference>
<evidence type="ECO:0000313" key="2">
    <source>
        <dbReference type="EMBL" id="EHJ60886.1"/>
    </source>
</evidence>